<evidence type="ECO:0000256" key="3">
    <source>
        <dbReference type="ARBA" id="ARBA00022478"/>
    </source>
</evidence>
<feature type="binding site" evidence="9">
    <location>
        <position position="62"/>
    </location>
    <ligand>
        <name>Zn(2+)</name>
        <dbReference type="ChEBI" id="CHEBI:29105"/>
        <label>1</label>
    </ligand>
</feature>
<dbReference type="HAMAP" id="MF_01322">
    <property type="entry name" value="RNApol_bact_RpoC"/>
    <property type="match status" value="1"/>
</dbReference>
<evidence type="ECO:0000259" key="12">
    <source>
        <dbReference type="SMART" id="SM00663"/>
    </source>
</evidence>
<dbReference type="Gene3D" id="1.10.132.30">
    <property type="match status" value="1"/>
</dbReference>
<dbReference type="Gene3D" id="2.40.50.100">
    <property type="match status" value="1"/>
</dbReference>
<keyword evidence="6 9" id="KW-0479">Metal-binding</keyword>
<evidence type="ECO:0000256" key="1">
    <source>
        <dbReference type="ARBA" id="ARBA00004026"/>
    </source>
</evidence>
<dbReference type="InterPro" id="IPR007080">
    <property type="entry name" value="RNA_pol_Rpb1_1"/>
</dbReference>
<sequence length="1293" mass="142121">MIEATTFDELRIGLATAENIRAWSHGEVKKPETINYRTLKPEKDGLFGEQIFGPSRDWECACGKYKRVRFKGIVCERCGVEVTKSSVRRERMGHIELAAPVTHIWYFKGVPSRLGYLLDMAPKDLEKVIYFAAYMVISIDDEGRHADMPGLENELRLEIKQLESQRDSRIADRLKKLEDDLAALEAEGAKSDQKRRAKDGAEKEMSQTRKAFDEDINRLERVWEDFRSLKVGDLKPEDAVFHELQDRFGIYFEAHMGAEAIQKRLQSFDLEAEAEILHDQIANGKGQKKIRAIKRLRVVSSFLSTGNSPAAMVLEVVPVIPPELRPMVQLDGGRFATSDLNDLYRRVINRNNRLRRLLDLGAPEIIVNNEKRMLQEAVDALFDNGRRGRPVTGTGNRALKSLSDMLKGKQGRFRQNLLGKRVDYSGRSVIIVGPTLKLHQCGLPKQMALELFKPFVIKRLIDLSHAQNIKSAKRMVERSRPQVWDVLEEIIRERPVLLNRAPTLHRLGIQAFEPLLVEGKAIQLHPLVCAAFNADFDGDQMAVHLPLSVEAQAEARILMLASNNILKPSDGRPVTLPAQDMIIGLHHLTTVNEGATGEGRAFSSVSEAILAKDQGSLDLNAVVKIRIPGLTFAEGEAPAGYVEGDTTLVETTLGRAIFNEALPDDYPFVQEVTDKGVLSTIVNDLAERYPKVAVAAALDNIKDAGFYWASRSGVTVALSDILTPPRKPEIVAGYEKQAAAVQGEFDKGLISDAERRADLIKIWTEATNEVAAAMRENFPKNNTINRMVTSGARGNWLQVRNIAGMRGLVNNPKGDIIPRPIISSYREGLSVAEYFIATHGARKGLADTALRTADSGYLTRRLVDVSQDVIIREDDCGTTRGLEMPIAAPDSTGKLVRDATVENTVYARTLSADAVDPKGTVVAEAGADVGDVLIDLLVAAGVETIKVRSVLTCESAVGVCAKCYGRSLATGNLVDIGEAVGIIAAQSIGEPGTQLTMRTFHTGGSASADDITQGLPRVTELFEARTPKGASPIADAAGRVTIEDTDRARRVILTPDNGDEPVIYPVLKRSTLLIEDGQHVELGQQIIAGAVDPKEVLRVKGVRAVQQHLVGGVQDVYRSQGVPIHDKHIEVIVRQMLRKVTVVDHGDTDLLPGELVDRMRYNEINRGALTEGKKTASARQEVLGITKASLATESWLSAASFQETTRVLTQAAMEGKSDPLMGLKENVIIGKLIPAGTGLSRYRDVAVEATEEAKAERYPNRVFTDDASFNEADLSFVDFDSFSSDDFTPGTYN</sequence>
<keyword evidence="14" id="KW-1185">Reference proteome</keyword>
<dbReference type="CDD" id="cd01609">
    <property type="entry name" value="RNAP_beta'_N"/>
    <property type="match status" value="1"/>
</dbReference>
<reference evidence="14" key="1">
    <citation type="journal article" date="2019" name="Int. J. Syst. Evol. Microbiol.">
        <title>The Global Catalogue of Microorganisms (GCM) 10K type strain sequencing project: providing services to taxonomists for standard genome sequencing and annotation.</title>
        <authorList>
            <consortium name="The Broad Institute Genomics Platform"/>
            <consortium name="The Broad Institute Genome Sequencing Center for Infectious Disease"/>
            <person name="Wu L."/>
            <person name="Ma J."/>
        </authorList>
    </citation>
    <scope>NUCLEOTIDE SEQUENCE [LARGE SCALE GENOMIC DNA]</scope>
    <source>
        <strain evidence="14">NBRC 108728</strain>
    </source>
</reference>
<keyword evidence="3 9" id="KW-0240">DNA-directed RNA polymerase</keyword>
<feature type="binding site" evidence="9">
    <location>
        <position position="963"/>
    </location>
    <ligand>
        <name>Zn(2+)</name>
        <dbReference type="ChEBI" id="CHEBI:29105"/>
        <label>2</label>
    </ligand>
</feature>
<comment type="catalytic activity">
    <reaction evidence="8 9 10">
        <text>RNA(n) + a ribonucleoside 5'-triphosphate = RNA(n+1) + diphosphate</text>
        <dbReference type="Rhea" id="RHEA:21248"/>
        <dbReference type="Rhea" id="RHEA-COMP:14527"/>
        <dbReference type="Rhea" id="RHEA-COMP:17342"/>
        <dbReference type="ChEBI" id="CHEBI:33019"/>
        <dbReference type="ChEBI" id="CHEBI:61557"/>
        <dbReference type="ChEBI" id="CHEBI:140395"/>
        <dbReference type="EC" id="2.7.7.6"/>
    </reaction>
</comment>
<evidence type="ECO:0000256" key="4">
    <source>
        <dbReference type="ARBA" id="ARBA00022679"/>
    </source>
</evidence>
<dbReference type="SMART" id="SM00663">
    <property type="entry name" value="RPOLA_N"/>
    <property type="match status" value="1"/>
</dbReference>
<dbReference type="InterPro" id="IPR006592">
    <property type="entry name" value="RNA_pol_N"/>
</dbReference>
<accession>A0ABM8GKZ2</accession>
<dbReference type="GO" id="GO:0000428">
    <property type="term" value="C:DNA-directed RNA polymerase complex"/>
    <property type="evidence" value="ECO:0007669"/>
    <property type="project" value="UniProtKB-KW"/>
</dbReference>
<dbReference type="PANTHER" id="PTHR19376:SF54">
    <property type="entry name" value="DNA-DIRECTED RNA POLYMERASE SUBUNIT BETA"/>
    <property type="match status" value="1"/>
</dbReference>
<feature type="binding site" evidence="9">
    <location>
        <position position="953"/>
    </location>
    <ligand>
        <name>Zn(2+)</name>
        <dbReference type="ChEBI" id="CHEBI:29105"/>
        <label>2</label>
    </ligand>
</feature>
<dbReference type="Pfam" id="PF05000">
    <property type="entry name" value="RNA_pol_Rpb1_4"/>
    <property type="match status" value="1"/>
</dbReference>
<evidence type="ECO:0000256" key="7">
    <source>
        <dbReference type="ARBA" id="ARBA00023163"/>
    </source>
</evidence>
<dbReference type="InterPro" id="IPR012754">
    <property type="entry name" value="DNA-dir_RpoC_beta_prime_bact"/>
</dbReference>
<dbReference type="InterPro" id="IPR007066">
    <property type="entry name" value="RNA_pol_Rpb1_3"/>
</dbReference>
<organism evidence="13 14">
    <name type="scientific">Frondihabitans sucicola</name>
    <dbReference type="NCBI Taxonomy" id="1268041"/>
    <lineage>
        <taxon>Bacteria</taxon>
        <taxon>Bacillati</taxon>
        <taxon>Actinomycetota</taxon>
        <taxon>Actinomycetes</taxon>
        <taxon>Micrococcales</taxon>
        <taxon>Microbacteriaceae</taxon>
        <taxon>Frondihabitans</taxon>
    </lineage>
</organism>
<dbReference type="InterPro" id="IPR007081">
    <property type="entry name" value="RNA_pol_Rpb1_5"/>
</dbReference>
<evidence type="ECO:0000256" key="8">
    <source>
        <dbReference type="ARBA" id="ARBA00048552"/>
    </source>
</evidence>
<dbReference type="InterPro" id="IPR000722">
    <property type="entry name" value="RNA_pol_asu"/>
</dbReference>
<dbReference type="Gene3D" id="1.10.274.100">
    <property type="entry name" value="RNA polymerase Rpb1, domain 3"/>
    <property type="match status" value="1"/>
</dbReference>
<keyword evidence="5 9" id="KW-0548">Nucleotidyltransferase</keyword>
<comment type="cofactor">
    <cofactor evidence="9">
        <name>Zn(2+)</name>
        <dbReference type="ChEBI" id="CHEBI:29105"/>
    </cofactor>
    <text evidence="9">Binds 2 Zn(2+) ions per subunit.</text>
</comment>
<dbReference type="CDD" id="cd02655">
    <property type="entry name" value="RNAP_beta'_C"/>
    <property type="match status" value="1"/>
</dbReference>
<comment type="function">
    <text evidence="1 9 10">DNA-dependent RNA polymerase catalyzes the transcription of DNA into RNA using the four ribonucleoside triphosphates as substrates.</text>
</comment>
<feature type="binding site" evidence="9">
    <location>
        <position position="876"/>
    </location>
    <ligand>
        <name>Zn(2+)</name>
        <dbReference type="ChEBI" id="CHEBI:29105"/>
        <label>2</label>
    </ligand>
</feature>
<dbReference type="InterPro" id="IPR038120">
    <property type="entry name" value="Rpb1_funnel_sf"/>
</dbReference>
<feature type="binding site" evidence="9">
    <location>
        <position position="75"/>
    </location>
    <ligand>
        <name>Zn(2+)</name>
        <dbReference type="ChEBI" id="CHEBI:29105"/>
        <label>1</label>
    </ligand>
</feature>
<dbReference type="InterPro" id="IPR045867">
    <property type="entry name" value="DNA-dir_RpoC_beta_prime"/>
</dbReference>
<dbReference type="Gene3D" id="1.10.1790.20">
    <property type="match status" value="1"/>
</dbReference>
<feature type="region of interest" description="Disordered" evidence="11">
    <location>
        <begin position="188"/>
        <end position="209"/>
    </location>
</feature>
<feature type="binding site" evidence="9">
    <location>
        <position position="960"/>
    </location>
    <ligand>
        <name>Zn(2+)</name>
        <dbReference type="ChEBI" id="CHEBI:29105"/>
        <label>2</label>
    </ligand>
</feature>
<dbReference type="Proteomes" id="UP001321486">
    <property type="component" value="Chromosome"/>
</dbReference>
<dbReference type="Pfam" id="PF00623">
    <property type="entry name" value="RNA_pol_Rpb1_2"/>
    <property type="match status" value="1"/>
</dbReference>
<feature type="binding site" evidence="9">
    <location>
        <position position="537"/>
    </location>
    <ligand>
        <name>Mg(2+)</name>
        <dbReference type="ChEBI" id="CHEBI:18420"/>
    </ligand>
</feature>
<evidence type="ECO:0000256" key="11">
    <source>
        <dbReference type="SAM" id="MobiDB-lite"/>
    </source>
</evidence>
<dbReference type="NCBIfam" id="NF011498">
    <property type="entry name" value="PRK14906.1"/>
    <property type="match status" value="1"/>
</dbReference>
<dbReference type="InterPro" id="IPR042102">
    <property type="entry name" value="RNA_pol_Rpb1_3_sf"/>
</dbReference>
<feature type="domain" description="RNA polymerase N-terminal" evidence="12">
    <location>
        <begin position="310"/>
        <end position="589"/>
    </location>
</feature>
<comment type="similarity">
    <text evidence="2 9 10">Belongs to the RNA polymerase beta' chain family.</text>
</comment>
<dbReference type="RefSeq" id="WP_286345922.1">
    <property type="nucleotide sequence ID" value="NZ_AP027732.1"/>
</dbReference>
<comment type="subunit">
    <text evidence="9">The RNAP catalytic core consists of 2 alpha, 1 beta, 1 beta' and 1 omega subunit. When a sigma factor is associated with the core the holoenzyme is formed, which can initiate transcription.</text>
</comment>
<dbReference type="EMBL" id="AP027732">
    <property type="protein sequence ID" value="BDZ49048.1"/>
    <property type="molecule type" value="Genomic_DNA"/>
</dbReference>
<dbReference type="InterPro" id="IPR007083">
    <property type="entry name" value="RNA_pol_Rpb1_4"/>
</dbReference>
<dbReference type="Pfam" id="PF04998">
    <property type="entry name" value="RNA_pol_Rpb1_5"/>
    <property type="match status" value="1"/>
</dbReference>
<dbReference type="PANTHER" id="PTHR19376">
    <property type="entry name" value="DNA-DIRECTED RNA POLYMERASE"/>
    <property type="match status" value="1"/>
</dbReference>
<evidence type="ECO:0000256" key="6">
    <source>
        <dbReference type="ARBA" id="ARBA00022723"/>
    </source>
</evidence>
<feature type="binding site" evidence="9">
    <location>
        <position position="78"/>
    </location>
    <ligand>
        <name>Zn(2+)</name>
        <dbReference type="ChEBI" id="CHEBI:29105"/>
        <label>1</label>
    </ligand>
</feature>
<dbReference type="Pfam" id="PF04983">
    <property type="entry name" value="RNA_pol_Rpb1_3"/>
    <property type="match status" value="1"/>
</dbReference>
<evidence type="ECO:0000256" key="10">
    <source>
        <dbReference type="RuleBase" id="RU004279"/>
    </source>
</evidence>
<keyword evidence="7 9" id="KW-0804">Transcription</keyword>
<dbReference type="SUPFAM" id="SSF64484">
    <property type="entry name" value="beta and beta-prime subunits of DNA dependent RNA-polymerase"/>
    <property type="match status" value="1"/>
</dbReference>
<proteinExistence type="inferred from homology"/>
<protein>
    <recommendedName>
        <fullName evidence="9">DNA-directed RNA polymerase subunit beta'</fullName>
        <shortName evidence="9">RNAP subunit beta'</shortName>
        <ecNumber evidence="9">2.7.7.6</ecNumber>
    </recommendedName>
    <alternativeName>
        <fullName evidence="9">RNA polymerase subunit beta'</fullName>
    </alternativeName>
    <alternativeName>
        <fullName evidence="9">Transcriptase subunit beta'</fullName>
    </alternativeName>
</protein>
<name>A0ABM8GKZ2_9MICO</name>
<keyword evidence="9" id="KW-0460">Magnesium</keyword>
<evidence type="ECO:0000313" key="13">
    <source>
        <dbReference type="EMBL" id="BDZ49048.1"/>
    </source>
</evidence>
<dbReference type="Gene3D" id="1.10.40.90">
    <property type="match status" value="1"/>
</dbReference>
<dbReference type="EC" id="2.7.7.6" evidence="9"/>
<keyword evidence="4 9" id="KW-0808">Transferase</keyword>
<dbReference type="NCBIfam" id="TIGR02386">
    <property type="entry name" value="rpoC_TIGR"/>
    <property type="match status" value="1"/>
</dbReference>
<dbReference type="Gene3D" id="4.10.860.120">
    <property type="entry name" value="RNA polymerase II, clamp domain"/>
    <property type="match status" value="1"/>
</dbReference>
<feature type="binding site" evidence="9">
    <location>
        <position position="535"/>
    </location>
    <ligand>
        <name>Mg(2+)</name>
        <dbReference type="ChEBI" id="CHEBI:18420"/>
    </ligand>
</feature>
<dbReference type="Gene3D" id="1.10.150.390">
    <property type="match status" value="1"/>
</dbReference>
<feature type="binding site" evidence="9">
    <location>
        <position position="60"/>
    </location>
    <ligand>
        <name>Zn(2+)</name>
        <dbReference type="ChEBI" id="CHEBI:29105"/>
        <label>1</label>
    </ligand>
</feature>
<feature type="binding site" evidence="9">
    <location>
        <position position="539"/>
    </location>
    <ligand>
        <name>Mg(2+)</name>
        <dbReference type="ChEBI" id="CHEBI:18420"/>
    </ligand>
</feature>
<dbReference type="InterPro" id="IPR044893">
    <property type="entry name" value="RNA_pol_Rpb1_clamp_domain"/>
</dbReference>
<keyword evidence="9" id="KW-0862">Zinc</keyword>
<evidence type="ECO:0000313" key="14">
    <source>
        <dbReference type="Proteomes" id="UP001321486"/>
    </source>
</evidence>
<gene>
    <name evidence="9 13" type="primary">rpoC</name>
    <name evidence="13" type="ORF">GCM10025867_12890</name>
</gene>
<evidence type="ECO:0000256" key="2">
    <source>
        <dbReference type="ARBA" id="ARBA00006460"/>
    </source>
</evidence>
<dbReference type="Gene3D" id="2.40.40.20">
    <property type="match status" value="1"/>
</dbReference>
<evidence type="ECO:0000256" key="9">
    <source>
        <dbReference type="HAMAP-Rule" id="MF_01322"/>
    </source>
</evidence>
<dbReference type="Pfam" id="PF04997">
    <property type="entry name" value="RNA_pol_Rpb1_1"/>
    <property type="match status" value="1"/>
</dbReference>
<evidence type="ECO:0000256" key="5">
    <source>
        <dbReference type="ARBA" id="ARBA00022695"/>
    </source>
</evidence>
<comment type="cofactor">
    <cofactor evidence="9">
        <name>Mg(2+)</name>
        <dbReference type="ChEBI" id="CHEBI:18420"/>
    </cofactor>
    <text evidence="9">Binds 1 Mg(2+) ion per subunit.</text>
</comment>